<dbReference type="PANTHER" id="PTHR46767:SF1">
    <property type="entry name" value="LIM DOMAIN ONLY PROTEIN 7"/>
    <property type="match status" value="1"/>
</dbReference>
<protein>
    <recommendedName>
        <fullName evidence="2">DUF4757 domain-containing protein</fullName>
    </recommendedName>
</protein>
<dbReference type="InterPro" id="IPR029978">
    <property type="entry name" value="LMO-7"/>
</dbReference>
<dbReference type="GO" id="GO:0030155">
    <property type="term" value="P:regulation of cell adhesion"/>
    <property type="evidence" value="ECO:0007669"/>
    <property type="project" value="InterPro"/>
</dbReference>
<sequence length="433" mass="49419">YEDYENKDNLSYRRSAVVAPKTTTQFNQFLPTKDKASGYVPAPLRKKRAERNEDNRRSWASSSFAEDESSLTRYVLPLTILQEVYDDSEDEDDEVGYADPVQDDLYARKMGIKPLPTSSVSYDKFLPKFWTPEEDIHIQKIKLGSQRRPWYKKIQGFSPHVQPHTPPQLPKSPLLETPPLVFAPVDPTSGPRLVKGEKWMLLGRQDPREPPDPIDYESICPDLENDDMFARRTLAFQSNTNLAKLKTLLTCRHRRCTSEPQLNIVTQKPVRGGAEETDFPDIEQDDVVFRREKTQQAQQQRPLSGAPDNYAPMPIPEPWALPPDLKSRLLCPPCPLTHKAAIPNLNEVDKEARPETDDMLIRKFRICSDQSQSSASSASQKTPSVPSSCSKEDLQKWQAIREASQLRHKKRLLVESWCVIASNWSQALDQSAH</sequence>
<name>A0A3B4G0R2_9CICH</name>
<feature type="region of interest" description="Disordered" evidence="1">
    <location>
        <begin position="291"/>
        <end position="310"/>
    </location>
</feature>
<proteinExistence type="predicted"/>
<accession>A0A3B4G0R2</accession>
<dbReference type="STRING" id="303518.ENSPNYP00000016470"/>
<feature type="domain" description="DUF4757" evidence="2">
    <location>
        <begin position="11"/>
        <end position="70"/>
    </location>
</feature>
<evidence type="ECO:0000256" key="1">
    <source>
        <dbReference type="SAM" id="MobiDB-lite"/>
    </source>
</evidence>
<evidence type="ECO:0000313" key="3">
    <source>
        <dbReference type="Ensembl" id="ENSPNYP00000016470.1"/>
    </source>
</evidence>
<evidence type="ECO:0000259" key="2">
    <source>
        <dbReference type="Pfam" id="PF15949"/>
    </source>
</evidence>
<dbReference type="InterPro" id="IPR031865">
    <property type="entry name" value="DUF4757"/>
</dbReference>
<dbReference type="AlphaFoldDB" id="A0A3B4G0R2"/>
<dbReference type="GO" id="GO:0023051">
    <property type="term" value="P:regulation of signaling"/>
    <property type="evidence" value="ECO:0007669"/>
    <property type="project" value="InterPro"/>
</dbReference>
<reference evidence="3" key="1">
    <citation type="submission" date="2023-09" db="UniProtKB">
        <authorList>
            <consortium name="Ensembl"/>
        </authorList>
    </citation>
    <scope>IDENTIFICATION</scope>
</reference>
<dbReference type="PANTHER" id="PTHR46767">
    <property type="entry name" value="LIM DOMAIN ONLY PROTEIN 7"/>
    <property type="match status" value="1"/>
</dbReference>
<dbReference type="Pfam" id="PF15949">
    <property type="entry name" value="DUF4757"/>
    <property type="match status" value="1"/>
</dbReference>
<dbReference type="GeneTree" id="ENSGT00950000183159"/>
<dbReference type="Ensembl" id="ENSPNYT00000016880.1">
    <property type="protein sequence ID" value="ENSPNYP00000016470.1"/>
    <property type="gene ID" value="ENSPNYG00000012464.1"/>
</dbReference>
<organism evidence="3">
    <name type="scientific">Pundamilia nyererei</name>
    <dbReference type="NCBI Taxonomy" id="303518"/>
    <lineage>
        <taxon>Eukaryota</taxon>
        <taxon>Metazoa</taxon>
        <taxon>Chordata</taxon>
        <taxon>Craniata</taxon>
        <taxon>Vertebrata</taxon>
        <taxon>Euteleostomi</taxon>
        <taxon>Actinopterygii</taxon>
        <taxon>Neopterygii</taxon>
        <taxon>Teleostei</taxon>
        <taxon>Neoteleostei</taxon>
        <taxon>Acanthomorphata</taxon>
        <taxon>Ovalentaria</taxon>
        <taxon>Cichlomorphae</taxon>
        <taxon>Cichliformes</taxon>
        <taxon>Cichlidae</taxon>
        <taxon>African cichlids</taxon>
        <taxon>Pseudocrenilabrinae</taxon>
        <taxon>Haplochromini</taxon>
        <taxon>Pundamilia</taxon>
    </lineage>
</organism>